<dbReference type="PROSITE" id="PS51136">
    <property type="entry name" value="WAC"/>
    <property type="match status" value="1"/>
</dbReference>
<keyword evidence="9 12" id="KW-0539">Nucleus</keyword>
<dbReference type="SUPFAM" id="SSF57903">
    <property type="entry name" value="FYVE/PHD zinc finger"/>
    <property type="match status" value="1"/>
</dbReference>
<dbReference type="InterPro" id="IPR018501">
    <property type="entry name" value="DDT_dom"/>
</dbReference>
<feature type="compositionally biased region" description="Basic and acidic residues" evidence="13">
    <location>
        <begin position="1206"/>
        <end position="1222"/>
    </location>
</feature>
<keyword evidence="8" id="KW-0804">Transcription</keyword>
<feature type="domain" description="PHD-type" evidence="15">
    <location>
        <begin position="1098"/>
        <end position="1146"/>
    </location>
</feature>
<dbReference type="GO" id="GO:0000228">
    <property type="term" value="C:nuclear chromosome"/>
    <property type="evidence" value="ECO:0007669"/>
    <property type="project" value="TreeGrafter"/>
</dbReference>
<keyword evidence="7 10" id="KW-0103">Bromodomain</keyword>
<dbReference type="PROSITE" id="PS50827">
    <property type="entry name" value="DDT"/>
    <property type="match status" value="1"/>
</dbReference>
<dbReference type="GO" id="GO:0031445">
    <property type="term" value="P:regulation of heterochromatin formation"/>
    <property type="evidence" value="ECO:0007669"/>
    <property type="project" value="TreeGrafter"/>
</dbReference>
<evidence type="ECO:0000256" key="11">
    <source>
        <dbReference type="PROSITE-ProRule" id="PRU00146"/>
    </source>
</evidence>
<dbReference type="GO" id="GO:0045740">
    <property type="term" value="P:positive regulation of DNA replication"/>
    <property type="evidence" value="ECO:0007669"/>
    <property type="project" value="TreeGrafter"/>
</dbReference>
<dbReference type="Pfam" id="PF15613">
    <property type="entry name" value="WSD"/>
    <property type="match status" value="1"/>
</dbReference>
<dbReference type="CDD" id="cd04369">
    <property type="entry name" value="Bromodomain"/>
    <property type="match status" value="1"/>
</dbReference>
<dbReference type="Gene3D" id="3.30.40.10">
    <property type="entry name" value="Zinc/RING finger domain, C3HC4 (zinc finger)"/>
    <property type="match status" value="1"/>
</dbReference>
<dbReference type="InterPro" id="IPR001487">
    <property type="entry name" value="Bromodomain"/>
</dbReference>
<comment type="subcellular location">
    <subcellularLocation>
        <location evidence="1 12">Nucleus</location>
    </subcellularLocation>
</comment>
<feature type="compositionally biased region" description="Basic and acidic residues" evidence="13">
    <location>
        <begin position="285"/>
        <end position="336"/>
    </location>
</feature>
<evidence type="ECO:0000259" key="15">
    <source>
        <dbReference type="PROSITE" id="PS50016"/>
    </source>
</evidence>
<proteinExistence type="predicted"/>
<evidence type="ECO:0000256" key="4">
    <source>
        <dbReference type="ARBA" id="ARBA00022833"/>
    </source>
</evidence>
<evidence type="ECO:0000256" key="10">
    <source>
        <dbReference type="PROSITE-ProRule" id="PRU00035"/>
    </source>
</evidence>
<feature type="domain" description="DDT" evidence="16">
    <location>
        <begin position="447"/>
        <end position="511"/>
    </location>
</feature>
<dbReference type="Proteomes" id="UP000887540">
    <property type="component" value="Unplaced"/>
</dbReference>
<evidence type="ECO:0000259" key="16">
    <source>
        <dbReference type="PROSITE" id="PS50827"/>
    </source>
</evidence>
<feature type="region of interest" description="Disordered" evidence="13">
    <location>
        <begin position="283"/>
        <end position="352"/>
    </location>
</feature>
<evidence type="ECO:0000256" key="9">
    <source>
        <dbReference type="ARBA" id="ARBA00023242"/>
    </source>
</evidence>
<feature type="compositionally biased region" description="Basic and acidic residues" evidence="13">
    <location>
        <begin position="160"/>
        <end position="176"/>
    </location>
</feature>
<evidence type="ECO:0000259" key="17">
    <source>
        <dbReference type="PROSITE" id="PS51136"/>
    </source>
</evidence>
<keyword evidence="2" id="KW-0479">Metal-binding</keyword>
<evidence type="ECO:0000256" key="5">
    <source>
        <dbReference type="ARBA" id="ARBA00023015"/>
    </source>
</evidence>
<evidence type="ECO:0000256" key="2">
    <source>
        <dbReference type="ARBA" id="ARBA00022723"/>
    </source>
</evidence>
<dbReference type="Pfam" id="PF15612">
    <property type="entry name" value="WHIM1"/>
    <property type="match status" value="1"/>
</dbReference>
<dbReference type="SMART" id="SM00249">
    <property type="entry name" value="PHD"/>
    <property type="match status" value="1"/>
</dbReference>
<accession>A0A914C4N2</accession>
<keyword evidence="5" id="KW-0805">Transcription regulation</keyword>
<reference evidence="19" key="1">
    <citation type="submission" date="2022-11" db="UniProtKB">
        <authorList>
            <consortium name="WormBaseParasite"/>
        </authorList>
    </citation>
    <scope>IDENTIFICATION</scope>
</reference>
<feature type="region of interest" description="Disordered" evidence="13">
    <location>
        <begin position="686"/>
        <end position="716"/>
    </location>
</feature>
<evidence type="ECO:0000256" key="6">
    <source>
        <dbReference type="ARBA" id="ARBA00023054"/>
    </source>
</evidence>
<dbReference type="GO" id="GO:0006355">
    <property type="term" value="P:regulation of DNA-templated transcription"/>
    <property type="evidence" value="ECO:0007669"/>
    <property type="project" value="TreeGrafter"/>
</dbReference>
<evidence type="ECO:0000256" key="7">
    <source>
        <dbReference type="ARBA" id="ARBA00023117"/>
    </source>
</evidence>
<dbReference type="InterPro" id="IPR001965">
    <property type="entry name" value="Znf_PHD"/>
</dbReference>
<dbReference type="InterPro" id="IPR036427">
    <property type="entry name" value="Bromodomain-like_sf"/>
</dbReference>
<feature type="region of interest" description="Disordered" evidence="13">
    <location>
        <begin position="146"/>
        <end position="184"/>
    </location>
</feature>
<evidence type="ECO:0000256" key="1">
    <source>
        <dbReference type="ARBA" id="ARBA00004123"/>
    </source>
</evidence>
<dbReference type="Pfam" id="PF00439">
    <property type="entry name" value="Bromodomain"/>
    <property type="match status" value="1"/>
</dbReference>
<dbReference type="InterPro" id="IPR011011">
    <property type="entry name" value="Znf_FYVE_PHD"/>
</dbReference>
<dbReference type="SMART" id="SM00297">
    <property type="entry name" value="BROMO"/>
    <property type="match status" value="1"/>
</dbReference>
<dbReference type="WBParaSite" id="ACRNAN_Path_272.g1003.t1">
    <property type="protein sequence ID" value="ACRNAN_Path_272.g1003.t1"/>
    <property type="gene ID" value="ACRNAN_Path_272.g1003"/>
</dbReference>
<dbReference type="InterPro" id="IPR047171">
    <property type="entry name" value="BAZ1A"/>
</dbReference>
<evidence type="ECO:0000256" key="13">
    <source>
        <dbReference type="SAM" id="MobiDB-lite"/>
    </source>
</evidence>
<evidence type="ECO:0000259" key="14">
    <source>
        <dbReference type="PROSITE" id="PS50014"/>
    </source>
</evidence>
<dbReference type="SMART" id="SM00571">
    <property type="entry name" value="DDT"/>
    <property type="match status" value="1"/>
</dbReference>
<organism evidence="18 19">
    <name type="scientific">Acrobeloides nanus</name>
    <dbReference type="NCBI Taxonomy" id="290746"/>
    <lineage>
        <taxon>Eukaryota</taxon>
        <taxon>Metazoa</taxon>
        <taxon>Ecdysozoa</taxon>
        <taxon>Nematoda</taxon>
        <taxon>Chromadorea</taxon>
        <taxon>Rhabditida</taxon>
        <taxon>Tylenchina</taxon>
        <taxon>Cephalobomorpha</taxon>
        <taxon>Cephaloboidea</taxon>
        <taxon>Cephalobidae</taxon>
        <taxon>Acrobeloides</taxon>
    </lineage>
</organism>
<dbReference type="InterPro" id="IPR028941">
    <property type="entry name" value="WHIM2_dom"/>
</dbReference>
<keyword evidence="6" id="KW-0175">Coiled coil</keyword>
<dbReference type="Pfam" id="PF10537">
    <property type="entry name" value="WAC_Acf1_DNA_bd"/>
    <property type="match status" value="1"/>
</dbReference>
<sequence length="1384" mass="160749">MPILFGKEEFHRALPPADLSLDEEIFYLDQTKEIFDDYDAYFERLIQLNSMEWSSSLSGKIGLTYEEAVESETDARTFIDSFPEYLENPLLFLTHKFSSRTRIDDLVNDMFVIMKDRYFIGEEVMYREKSAKKNARILSVSYSGGNWSPKKNKQNVHENGTTEKDGSKKPKHKAAEPELPPPNSYLYTIQLLRGDESDEESSEDEEDDDGVREMVLYSTLSRPKDFSTKHRLKIFLRYTTEVENAILVVKPSLIMDHRLEQQLWTSIFAGPLPELPQMAKVFKAKPSEKAEKSRKSITEKKEAKSTTKSPKEEVNGTKTEKPKKKSELDKSAEKAKKLSKQQKKILTQQEDLKSSFEQGEKFGVIGMEKWRQTERLLMPEEIEALKAAVKEAKEQRQLEERERLKEQRRREREELAERRKPRDDLLCDDLEPLPDYRPLELPSWLSAEMFAELLSLHQFFVCFAELLDIRDDSVVSFNNIVNAVFSNNPQKSPISELLSILLRAKAERANEEDGDEADIDNTDDIGNEANCDLYNKVHGEHIRKINRLHENYRITYGESPRNLPSDWLTVTEVLYLNLKTAGYYPSGKIYSHRYFNRGGIRCYEDPGYEFVLENAEIFEKLSQVTVFELNPQERLALLQVLTRQLLTYTTYRDTLDERMNSLQETKKQIKQLKVWDVAQEKEAKEAKLARESEKEQSKEQGEKSDADEKKSDKSKPGKEVVKIRAYIKAVNDGRRIFNLDEVKSIMLADVPYDEMELYEIAEVRQHQKSLYEEKINGLQELMCDLYAQLGLCFLGRDRTYRTYYFLEAIPIVLVEEPTSIPIGECEQPTPLQLKQTNETNNNLDEERIRRLACTGSNQTCPIHGASRSFPRWSYLSEKGTVDKLLEACNRRGFREMELADNITNIRQTLSKTIDEQISTLSEEEILNHLALSPSPEEFSVENIFQDLEREIRAMILDLEEKIETRAIGRIECATDRETWRDSLEQTGDTTAYCFKNEVRIKYTSKDAEPVFKGEQLSELDSIARLAIALLQLAQGIKLECLNPPFTQEKDKKDPKVLPSTTFVNWQQELLSSKSISRIALLFNTLEMAIEWTQLRGQGNKCKICHKRGNIENLAQCRDCDRCYHTTCAKFKIPKLYDWQCPDCVEAEKIKQSKKKGRRLRDELEQHRGMNDVYEDDMNSDVGAGSSHENGWSDSKEKNYSLRGSRKRGETSDRKSDTRDDRKRRATARTSYINYFEKDDSYSDASSGDFSRKRRKTAENLNIRALSMGLRESDSSEIKRQLQLCEEIVRATMHHECGLPFTDPVNLKEYPDYVEVIKYPMDLRKIMSKLKYFEYDTAGQVWDDFKLIFDNCRAYNDEDSELHEYADTLQSFVAEKFRKGFGMKV</sequence>
<feature type="compositionally biased region" description="Basic and acidic residues" evidence="13">
    <location>
        <begin position="1159"/>
        <end position="1169"/>
    </location>
</feature>
<feature type="region of interest" description="Disordered" evidence="13">
    <location>
        <begin position="395"/>
        <end position="418"/>
    </location>
</feature>
<evidence type="ECO:0000313" key="19">
    <source>
        <dbReference type="WBParaSite" id="ACRNAN_Path_272.g1003.t1"/>
    </source>
</evidence>
<feature type="domain" description="Bromo" evidence="14">
    <location>
        <begin position="1292"/>
        <end position="1362"/>
    </location>
</feature>
<evidence type="ECO:0000256" key="8">
    <source>
        <dbReference type="ARBA" id="ARBA00023163"/>
    </source>
</evidence>
<feature type="region of interest" description="Disordered" evidence="13">
    <location>
        <begin position="1154"/>
        <end position="1224"/>
    </location>
</feature>
<dbReference type="InterPro" id="IPR019787">
    <property type="entry name" value="Znf_PHD-finger"/>
</dbReference>
<dbReference type="GO" id="GO:0006338">
    <property type="term" value="P:chromatin remodeling"/>
    <property type="evidence" value="ECO:0007669"/>
    <property type="project" value="InterPro"/>
</dbReference>
<dbReference type="InterPro" id="IPR013083">
    <property type="entry name" value="Znf_RING/FYVE/PHD"/>
</dbReference>
<protein>
    <submittedName>
        <fullName evidence="19">Bromodomain adjacent to zinc finger domain protein 1A</fullName>
    </submittedName>
</protein>
<dbReference type="InterPro" id="IPR013136">
    <property type="entry name" value="WSTF_Acf1_Cbp146"/>
</dbReference>
<dbReference type="GO" id="GO:0008270">
    <property type="term" value="F:zinc ion binding"/>
    <property type="evidence" value="ECO:0007669"/>
    <property type="project" value="UniProtKB-KW"/>
</dbReference>
<dbReference type="PANTHER" id="PTHR46510">
    <property type="entry name" value="BROMODOMAIN ADJACENT TO ZINC FINGER DOMAIN PROTEIN 1A"/>
    <property type="match status" value="1"/>
</dbReference>
<evidence type="ECO:0000256" key="3">
    <source>
        <dbReference type="ARBA" id="ARBA00022771"/>
    </source>
</evidence>
<dbReference type="GO" id="GO:0008623">
    <property type="term" value="C:CHRAC"/>
    <property type="evidence" value="ECO:0007669"/>
    <property type="project" value="TreeGrafter"/>
</dbReference>
<dbReference type="PANTHER" id="PTHR46510:SF1">
    <property type="entry name" value="BROMODOMAIN ADJACENT TO ZINC FINGER DOMAIN PROTEIN 1A"/>
    <property type="match status" value="1"/>
</dbReference>
<dbReference type="SUPFAM" id="SSF47370">
    <property type="entry name" value="Bromodomain"/>
    <property type="match status" value="1"/>
</dbReference>
<dbReference type="Gene3D" id="1.20.920.10">
    <property type="entry name" value="Bromodomain-like"/>
    <property type="match status" value="1"/>
</dbReference>
<name>A0A914C4N2_9BILA</name>
<keyword evidence="4" id="KW-0862">Zinc</keyword>
<dbReference type="PROSITE" id="PS50014">
    <property type="entry name" value="BROMODOMAIN_2"/>
    <property type="match status" value="1"/>
</dbReference>
<dbReference type="PRINTS" id="PR00503">
    <property type="entry name" value="BROMODOMAIN"/>
</dbReference>
<evidence type="ECO:0000256" key="12">
    <source>
        <dbReference type="PROSITE-ProRule" id="PRU00475"/>
    </source>
</evidence>
<dbReference type="GO" id="GO:0003677">
    <property type="term" value="F:DNA binding"/>
    <property type="evidence" value="ECO:0007669"/>
    <property type="project" value="TreeGrafter"/>
</dbReference>
<feature type="domain" description="WAC" evidence="17">
    <location>
        <begin position="23"/>
        <end position="133"/>
    </location>
</feature>
<keyword evidence="18" id="KW-1185">Reference proteome</keyword>
<keyword evidence="3 11" id="KW-0863">Zinc-finger</keyword>
<dbReference type="InterPro" id="IPR028942">
    <property type="entry name" value="WHIM1_dom"/>
</dbReference>
<evidence type="ECO:0000313" key="18">
    <source>
        <dbReference type="Proteomes" id="UP000887540"/>
    </source>
</evidence>
<dbReference type="PROSITE" id="PS50016">
    <property type="entry name" value="ZF_PHD_2"/>
    <property type="match status" value="1"/>
</dbReference>